<keyword evidence="4" id="KW-1185">Reference proteome</keyword>
<sequence>MLSAVFFLAVISTGALAQNNDWSKPCTTGECFYDLSESTGVSGTLRVWGASEAISDITPAAGWTILDCDPTALSQNIRLICTGADSDCSHLFQGGAVHTLVRLPENCGGSAFARVSNSWVHANQTLPPVVAKQLRRRLDPPLVQGLAVDTSFADVDPVNGNVSVAISGTNIPGQVGNLTVTPPPAPARRSRFRKRGFFDWIESAFDQFNKFDDSVTKSLAPIDVDKTFPVFSQSISCPSPAVSASVSVGVEAKAHAVVSLGMSAVGTIIPPHLSAFGVFTGLDATMSGTMTLKGSASVRGNVDSGVVDIYSVGLQGLDFPGLLTLGPTFAIGVQGLANLDVQADATIVLAYNVAGAKLFFPKSTTVTSGGNFSPGDSPLSLSVQPGITGKGVLGAHVIPRVDLGISGLGASSTVSLVLDASASMTLTLDAQATAAVSTKNGAAASGTVNGCVDIGAALDVTASASANFFDLYDPSTKVGL</sequence>
<feature type="chain" id="PRO_5041947217" description="DUF7223 domain-containing protein" evidence="1">
    <location>
        <begin position="18"/>
        <end position="480"/>
    </location>
</feature>
<feature type="non-terminal residue" evidence="3">
    <location>
        <position position="1"/>
    </location>
</feature>
<name>A0AAD7NTN9_9AGAR</name>
<comment type="caution">
    <text evidence="3">The sequence shown here is derived from an EMBL/GenBank/DDBJ whole genome shotgun (WGS) entry which is preliminary data.</text>
</comment>
<dbReference type="InterPro" id="IPR055647">
    <property type="entry name" value="DUF7223"/>
</dbReference>
<evidence type="ECO:0000259" key="2">
    <source>
        <dbReference type="Pfam" id="PF23865"/>
    </source>
</evidence>
<evidence type="ECO:0000313" key="3">
    <source>
        <dbReference type="EMBL" id="KAJ7775463.1"/>
    </source>
</evidence>
<reference evidence="3" key="1">
    <citation type="submission" date="2023-03" db="EMBL/GenBank/DDBJ databases">
        <title>Massive genome expansion in bonnet fungi (Mycena s.s.) driven by repeated elements and novel gene families across ecological guilds.</title>
        <authorList>
            <consortium name="Lawrence Berkeley National Laboratory"/>
            <person name="Harder C.B."/>
            <person name="Miyauchi S."/>
            <person name="Viragh M."/>
            <person name="Kuo A."/>
            <person name="Thoen E."/>
            <person name="Andreopoulos B."/>
            <person name="Lu D."/>
            <person name="Skrede I."/>
            <person name="Drula E."/>
            <person name="Henrissat B."/>
            <person name="Morin E."/>
            <person name="Kohler A."/>
            <person name="Barry K."/>
            <person name="LaButti K."/>
            <person name="Morin E."/>
            <person name="Salamov A."/>
            <person name="Lipzen A."/>
            <person name="Mereny Z."/>
            <person name="Hegedus B."/>
            <person name="Baldrian P."/>
            <person name="Stursova M."/>
            <person name="Weitz H."/>
            <person name="Taylor A."/>
            <person name="Grigoriev I.V."/>
            <person name="Nagy L.G."/>
            <person name="Martin F."/>
            <person name="Kauserud H."/>
        </authorList>
    </citation>
    <scope>NUCLEOTIDE SEQUENCE</scope>
    <source>
        <strain evidence="3">CBHHK182m</strain>
    </source>
</reference>
<gene>
    <name evidence="3" type="ORF">B0H16DRAFT_1255627</name>
</gene>
<organism evidence="3 4">
    <name type="scientific">Mycena metata</name>
    <dbReference type="NCBI Taxonomy" id="1033252"/>
    <lineage>
        <taxon>Eukaryota</taxon>
        <taxon>Fungi</taxon>
        <taxon>Dikarya</taxon>
        <taxon>Basidiomycota</taxon>
        <taxon>Agaricomycotina</taxon>
        <taxon>Agaricomycetes</taxon>
        <taxon>Agaricomycetidae</taxon>
        <taxon>Agaricales</taxon>
        <taxon>Marasmiineae</taxon>
        <taxon>Mycenaceae</taxon>
        <taxon>Mycena</taxon>
    </lineage>
</organism>
<evidence type="ECO:0000313" key="4">
    <source>
        <dbReference type="Proteomes" id="UP001215598"/>
    </source>
</evidence>
<dbReference type="Pfam" id="PF23865">
    <property type="entry name" value="DUF7223"/>
    <property type="match status" value="1"/>
</dbReference>
<dbReference type="AlphaFoldDB" id="A0AAD7NTN9"/>
<dbReference type="EMBL" id="JARKIB010000010">
    <property type="protein sequence ID" value="KAJ7775463.1"/>
    <property type="molecule type" value="Genomic_DNA"/>
</dbReference>
<proteinExistence type="predicted"/>
<feature type="signal peptide" evidence="1">
    <location>
        <begin position="1"/>
        <end position="17"/>
    </location>
</feature>
<evidence type="ECO:0000256" key="1">
    <source>
        <dbReference type="SAM" id="SignalP"/>
    </source>
</evidence>
<protein>
    <recommendedName>
        <fullName evidence="2">DUF7223 domain-containing protein</fullName>
    </recommendedName>
</protein>
<feature type="domain" description="DUF7223" evidence="2">
    <location>
        <begin position="287"/>
        <end position="464"/>
    </location>
</feature>
<dbReference type="Proteomes" id="UP001215598">
    <property type="component" value="Unassembled WGS sequence"/>
</dbReference>
<keyword evidence="1" id="KW-0732">Signal</keyword>
<accession>A0AAD7NTN9</accession>